<accession>A0A7V1GDG8</accession>
<dbReference type="EMBL" id="DRGM01000056">
    <property type="protein sequence ID" value="HEA15876.1"/>
    <property type="molecule type" value="Genomic_DNA"/>
</dbReference>
<reference evidence="1" key="1">
    <citation type="journal article" date="2020" name="mSystems">
        <title>Genome- and Community-Level Interaction Insights into Carbon Utilization and Element Cycling Functions of Hydrothermarchaeota in Hydrothermal Sediment.</title>
        <authorList>
            <person name="Zhou Z."/>
            <person name="Liu Y."/>
            <person name="Xu W."/>
            <person name="Pan J."/>
            <person name="Luo Z.H."/>
            <person name="Li M."/>
        </authorList>
    </citation>
    <scope>NUCLEOTIDE SEQUENCE [LARGE SCALE GENOMIC DNA]</scope>
    <source>
        <strain evidence="1">HyVt-346</strain>
    </source>
</reference>
<dbReference type="Proteomes" id="UP000886188">
    <property type="component" value="Unassembled WGS sequence"/>
</dbReference>
<evidence type="ECO:0008006" key="2">
    <source>
        <dbReference type="Google" id="ProtNLM"/>
    </source>
</evidence>
<sequence>MSNNEQQICDFGLHQGEAYTKLPASFLNWMVGNNHEKSALAEQELQRRQLAATGKLNFQDDMKIE</sequence>
<dbReference type="AlphaFoldDB" id="A0A7V1GDG8"/>
<gene>
    <name evidence="1" type="ORF">ENH88_05375</name>
</gene>
<dbReference type="RefSeq" id="WP_304180448.1">
    <property type="nucleotide sequence ID" value="NZ_DRGM01000056.1"/>
</dbReference>
<name>A0A7V1GDG8_9GAMM</name>
<organism evidence="1">
    <name type="scientific">Pseudoalteromonas prydzensis</name>
    <dbReference type="NCBI Taxonomy" id="182141"/>
    <lineage>
        <taxon>Bacteria</taxon>
        <taxon>Pseudomonadati</taxon>
        <taxon>Pseudomonadota</taxon>
        <taxon>Gammaproteobacteria</taxon>
        <taxon>Alteromonadales</taxon>
        <taxon>Pseudoalteromonadaceae</taxon>
        <taxon>Pseudoalteromonas</taxon>
    </lineage>
</organism>
<protein>
    <recommendedName>
        <fullName evidence="2">Quorum-sensing-regulated virulence factor</fullName>
    </recommendedName>
</protein>
<comment type="caution">
    <text evidence="1">The sequence shown here is derived from an EMBL/GenBank/DDBJ whole genome shotgun (WGS) entry which is preliminary data.</text>
</comment>
<proteinExistence type="predicted"/>
<evidence type="ECO:0000313" key="1">
    <source>
        <dbReference type="EMBL" id="HEA15876.1"/>
    </source>
</evidence>